<sequence length="35" mass="3660">MIRSGRSGRRSCPGCQGEEEAEKPGVKTEPKGGGQ</sequence>
<protein>
    <submittedName>
        <fullName evidence="2">Uncharacterized protein</fullName>
    </submittedName>
</protein>
<keyword evidence="2" id="KW-0614">Plasmid</keyword>
<geneLocation type="plasmid" evidence="2 3">
    <name>unnamed1</name>
</geneLocation>
<evidence type="ECO:0000313" key="3">
    <source>
        <dbReference type="Proteomes" id="UP000078148"/>
    </source>
</evidence>
<feature type="compositionally biased region" description="Basic and acidic residues" evidence="1">
    <location>
        <begin position="22"/>
        <end position="35"/>
    </location>
</feature>
<dbReference type="EMBL" id="CP021170">
    <property type="protein sequence ID" value="ARR10774.1"/>
    <property type="molecule type" value="Genomic_DNA"/>
</dbReference>
<reference evidence="2 3" key="1">
    <citation type="journal article" date="2016" name="Int. J. Syst. Evol. Microbiol.">
        <title>Paenibacillus damxungensis sp. nov., isolated from raw yak (Bos grunniens) milk.</title>
        <authorList>
            <person name="Wu Z."/>
            <person name="Gao C."/>
            <person name="Han J."/>
            <person name="Liu Z."/>
        </authorList>
    </citation>
    <scope>NUCLEOTIDE SEQUENCE [LARGE SCALE GENOMIC DNA]</scope>
    <source>
        <strain evidence="2 3">BD3526</strain>
        <plasmid evidence="2 3">unnamed1</plasmid>
    </source>
</reference>
<dbReference type="AlphaFoldDB" id="A0A1X9T4G3"/>
<gene>
    <name evidence="2" type="ORF">AR543_p0166</name>
</gene>
<feature type="region of interest" description="Disordered" evidence="1">
    <location>
        <begin position="1"/>
        <end position="35"/>
    </location>
</feature>
<organism evidence="2 3">
    <name type="scientific">Paenibacillus bovis</name>
    <dbReference type="NCBI Taxonomy" id="1616788"/>
    <lineage>
        <taxon>Bacteria</taxon>
        <taxon>Bacillati</taxon>
        <taxon>Bacillota</taxon>
        <taxon>Bacilli</taxon>
        <taxon>Bacillales</taxon>
        <taxon>Paenibacillaceae</taxon>
        <taxon>Paenibacillus</taxon>
    </lineage>
</organism>
<dbReference type="Proteomes" id="UP000078148">
    <property type="component" value="Plasmid unnamed1"/>
</dbReference>
<evidence type="ECO:0000256" key="1">
    <source>
        <dbReference type="SAM" id="MobiDB-lite"/>
    </source>
</evidence>
<accession>A0A1X9T4G3</accession>
<dbReference type="KEGG" id="pbv:AR543_p0166"/>
<keyword evidence="3" id="KW-1185">Reference proteome</keyword>
<name>A0A1X9T4G3_9BACL</name>
<evidence type="ECO:0000313" key="2">
    <source>
        <dbReference type="EMBL" id="ARR10774.1"/>
    </source>
</evidence>
<proteinExistence type="predicted"/>